<evidence type="ECO:0000313" key="1">
    <source>
        <dbReference type="EMBL" id="AJD45016.1"/>
    </source>
</evidence>
<dbReference type="Proteomes" id="UP000031368">
    <property type="component" value="Plasmid pRgalR602c"/>
</dbReference>
<reference evidence="1 2" key="1">
    <citation type="submission" date="2013-11" db="EMBL/GenBank/DDBJ databases">
        <title>Complete genome sequence of Rhizobium gallicum bv. gallicum R602.</title>
        <authorList>
            <person name="Bustos P."/>
            <person name="Santamaria R.I."/>
            <person name="Lozano L."/>
            <person name="Acosta J.L."/>
            <person name="Ormeno-Orrillo E."/>
            <person name="Rogel M.A."/>
            <person name="Romero D."/>
            <person name="Cevallos M.A."/>
            <person name="Martinez-Romero E."/>
            <person name="Gonzalez V."/>
        </authorList>
    </citation>
    <scope>NUCLEOTIDE SEQUENCE [LARGE SCALE GENOMIC DNA]</scope>
    <source>
        <strain evidence="1 2">R602</strain>
        <plasmid evidence="1 2">pRgalR602c</plasmid>
    </source>
</reference>
<dbReference type="KEGG" id="rga:RGR602_PC00985"/>
<name>A0A0B4XD40_9HYPH</name>
<keyword evidence="2" id="KW-1185">Reference proteome</keyword>
<sequence>MASAAVLFCSGTRSVTVGTSVSFSPAEWDGFLKAHQEPEELSFRYTTKLIEFK</sequence>
<geneLocation type="plasmid" evidence="1 2">
    <name>pRgalR602c</name>
</geneLocation>
<keyword evidence="1" id="KW-0614">Plasmid</keyword>
<proteinExistence type="predicted"/>
<dbReference type="AlphaFoldDB" id="A0A0B4XD40"/>
<organism evidence="1 2">
    <name type="scientific">Rhizobium gallicum bv. gallicum R602sp</name>
    <dbReference type="NCBI Taxonomy" id="1041138"/>
    <lineage>
        <taxon>Bacteria</taxon>
        <taxon>Pseudomonadati</taxon>
        <taxon>Pseudomonadota</taxon>
        <taxon>Alphaproteobacteria</taxon>
        <taxon>Hyphomicrobiales</taxon>
        <taxon>Rhizobiaceae</taxon>
        <taxon>Rhizobium/Agrobacterium group</taxon>
        <taxon>Rhizobium</taxon>
    </lineage>
</organism>
<evidence type="ECO:0000313" key="2">
    <source>
        <dbReference type="Proteomes" id="UP000031368"/>
    </source>
</evidence>
<dbReference type="HOGENOM" id="CLU_3065465_0_0_5"/>
<protein>
    <submittedName>
        <fullName evidence="1">Uncharacterized protein</fullName>
    </submittedName>
</protein>
<dbReference type="EMBL" id="CP006880">
    <property type="protein sequence ID" value="AJD45016.1"/>
    <property type="molecule type" value="Genomic_DNA"/>
</dbReference>
<accession>A0A0B4XD40</accession>
<gene>
    <name evidence="1" type="ORF">RGR602_PC00985</name>
</gene>